<sequence>MIYQGGCHCGKIAFEVEGELTQAIECNCSHCSKKGYLLWFLARAQLRLSSPADALATYTFNKHAIKHHYCPDCGCAPFGVGASPAGAATAAVNVRCLEGVTPSTLTIVPVDGRFIKTTAAPQRLFS</sequence>
<organism evidence="5 6">
    <name type="scientific">Undibacterium arcticum</name>
    <dbReference type="NCBI Taxonomy" id="1762892"/>
    <lineage>
        <taxon>Bacteria</taxon>
        <taxon>Pseudomonadati</taxon>
        <taxon>Pseudomonadota</taxon>
        <taxon>Betaproteobacteria</taxon>
        <taxon>Burkholderiales</taxon>
        <taxon>Oxalobacteraceae</taxon>
        <taxon>Undibacterium</taxon>
    </lineage>
</organism>
<evidence type="ECO:0000313" key="6">
    <source>
        <dbReference type="Proteomes" id="UP001595530"/>
    </source>
</evidence>
<dbReference type="PROSITE" id="PS51891">
    <property type="entry name" value="CENP_V_GFA"/>
    <property type="match status" value="1"/>
</dbReference>
<dbReference type="Proteomes" id="UP001595530">
    <property type="component" value="Unassembled WGS sequence"/>
</dbReference>
<comment type="caution">
    <text evidence="5">The sequence shown here is derived from an EMBL/GenBank/DDBJ whole genome shotgun (WGS) entry which is preliminary data.</text>
</comment>
<dbReference type="EMBL" id="JBHRTP010000072">
    <property type="protein sequence ID" value="MFC3110293.1"/>
    <property type="molecule type" value="Genomic_DNA"/>
</dbReference>
<proteinExistence type="inferred from homology"/>
<keyword evidence="3" id="KW-0862">Zinc</keyword>
<evidence type="ECO:0000256" key="2">
    <source>
        <dbReference type="ARBA" id="ARBA00022723"/>
    </source>
</evidence>
<evidence type="ECO:0000256" key="1">
    <source>
        <dbReference type="ARBA" id="ARBA00005495"/>
    </source>
</evidence>
<keyword evidence="2" id="KW-0479">Metal-binding</keyword>
<comment type="similarity">
    <text evidence="1">Belongs to the Gfa family.</text>
</comment>
<dbReference type="InterPro" id="IPR011057">
    <property type="entry name" value="Mss4-like_sf"/>
</dbReference>
<dbReference type="Gene3D" id="2.170.150.70">
    <property type="match status" value="1"/>
</dbReference>
<dbReference type="PANTHER" id="PTHR28620">
    <property type="entry name" value="CENTROMERE PROTEIN V"/>
    <property type="match status" value="1"/>
</dbReference>
<dbReference type="RefSeq" id="WP_390326844.1">
    <property type="nucleotide sequence ID" value="NZ_JBHRTP010000072.1"/>
</dbReference>
<name>A0ABV7F876_9BURK</name>
<gene>
    <name evidence="5" type="ORF">ACFOFO_20395</name>
</gene>
<evidence type="ECO:0000256" key="3">
    <source>
        <dbReference type="ARBA" id="ARBA00022833"/>
    </source>
</evidence>
<keyword evidence="6" id="KW-1185">Reference proteome</keyword>
<accession>A0ABV7F876</accession>
<dbReference type="InterPro" id="IPR052355">
    <property type="entry name" value="CENP-V-like"/>
</dbReference>
<reference evidence="6" key="1">
    <citation type="journal article" date="2019" name="Int. J. Syst. Evol. Microbiol.">
        <title>The Global Catalogue of Microorganisms (GCM) 10K type strain sequencing project: providing services to taxonomists for standard genome sequencing and annotation.</title>
        <authorList>
            <consortium name="The Broad Institute Genomics Platform"/>
            <consortium name="The Broad Institute Genome Sequencing Center for Infectious Disease"/>
            <person name="Wu L."/>
            <person name="Ma J."/>
        </authorList>
    </citation>
    <scope>NUCLEOTIDE SEQUENCE [LARGE SCALE GENOMIC DNA]</scope>
    <source>
        <strain evidence="6">KCTC 42986</strain>
    </source>
</reference>
<feature type="domain" description="CENP-V/GFA" evidence="4">
    <location>
        <begin position="3"/>
        <end position="111"/>
    </location>
</feature>
<evidence type="ECO:0000259" key="4">
    <source>
        <dbReference type="PROSITE" id="PS51891"/>
    </source>
</evidence>
<protein>
    <submittedName>
        <fullName evidence="5">GFA family protein</fullName>
    </submittedName>
</protein>
<dbReference type="SUPFAM" id="SSF51316">
    <property type="entry name" value="Mss4-like"/>
    <property type="match status" value="1"/>
</dbReference>
<evidence type="ECO:0000313" key="5">
    <source>
        <dbReference type="EMBL" id="MFC3110293.1"/>
    </source>
</evidence>
<dbReference type="PANTHER" id="PTHR28620:SF1">
    <property type="entry name" value="CENP-V_GFA DOMAIN-CONTAINING PROTEIN"/>
    <property type="match status" value="1"/>
</dbReference>
<dbReference type="Pfam" id="PF04828">
    <property type="entry name" value="GFA"/>
    <property type="match status" value="1"/>
</dbReference>
<dbReference type="InterPro" id="IPR006913">
    <property type="entry name" value="CENP-V/GFA"/>
</dbReference>